<feature type="domain" description="Glycosyl-hydrolase 97 catalytic" evidence="4">
    <location>
        <begin position="357"/>
        <end position="501"/>
    </location>
</feature>
<dbReference type="InterPro" id="IPR017853">
    <property type="entry name" value="GH"/>
</dbReference>
<dbReference type="Pfam" id="PF14508">
    <property type="entry name" value="GH97_N"/>
    <property type="match status" value="1"/>
</dbReference>
<dbReference type="GO" id="GO:0030246">
    <property type="term" value="F:carbohydrate binding"/>
    <property type="evidence" value="ECO:0007669"/>
    <property type="project" value="InterPro"/>
</dbReference>
<evidence type="ECO:0000259" key="6">
    <source>
        <dbReference type="Pfam" id="PF14509"/>
    </source>
</evidence>
<dbReference type="InterPro" id="IPR019563">
    <property type="entry name" value="GH97_catalytic"/>
</dbReference>
<proteinExistence type="predicted"/>
<dbReference type="InterPro" id="IPR052720">
    <property type="entry name" value="Glycosyl_hydrolase_97"/>
</dbReference>
<keyword evidence="3" id="KW-0106">Calcium</keyword>
<dbReference type="InterPro" id="IPR029486">
    <property type="entry name" value="GH97_N"/>
</dbReference>
<keyword evidence="8" id="KW-1185">Reference proteome</keyword>
<dbReference type="PANTHER" id="PTHR35803">
    <property type="entry name" value="GLUCAN 1,4-ALPHA-GLUCOSIDASE SUSB-RELATED"/>
    <property type="match status" value="1"/>
</dbReference>
<dbReference type="AlphaFoldDB" id="G5STC4"/>
<evidence type="ECO:0000259" key="5">
    <source>
        <dbReference type="Pfam" id="PF14508"/>
    </source>
</evidence>
<comment type="subunit">
    <text evidence="2">Monomer.</text>
</comment>
<dbReference type="InterPro" id="IPR013785">
    <property type="entry name" value="Aldolase_TIM"/>
</dbReference>
<dbReference type="HOGENOM" id="CLU_011166_2_0_10"/>
<dbReference type="InterPro" id="IPR014718">
    <property type="entry name" value="GH-type_carb-bd"/>
</dbReference>
<dbReference type="Gene3D" id="2.70.98.10">
    <property type="match status" value="1"/>
</dbReference>
<comment type="caution">
    <text evidence="7">The sequence shown here is derived from an EMBL/GenBank/DDBJ whole genome shotgun (WGS) entry which is preliminary data.</text>
</comment>
<organism evidence="7 8">
    <name type="scientific">Paraprevotella clara YIT 11840</name>
    <dbReference type="NCBI Taxonomy" id="762968"/>
    <lineage>
        <taxon>Bacteria</taxon>
        <taxon>Pseudomonadati</taxon>
        <taxon>Bacteroidota</taxon>
        <taxon>Bacteroidia</taxon>
        <taxon>Bacteroidales</taxon>
        <taxon>Prevotellaceae</taxon>
        <taxon>Paraprevotella</taxon>
    </lineage>
</organism>
<feature type="domain" description="Glycosyl-hydrolase 97 C-terminal oligomerisation" evidence="6">
    <location>
        <begin position="583"/>
        <end position="678"/>
    </location>
</feature>
<dbReference type="OrthoDB" id="1109141at2"/>
<dbReference type="PANTHER" id="PTHR35803:SF3">
    <property type="entry name" value="ALPHA-GLUCOSIDASE"/>
    <property type="match status" value="1"/>
</dbReference>
<evidence type="ECO:0000256" key="1">
    <source>
        <dbReference type="ARBA" id="ARBA00001913"/>
    </source>
</evidence>
<evidence type="ECO:0000256" key="3">
    <source>
        <dbReference type="ARBA" id="ARBA00022837"/>
    </source>
</evidence>
<dbReference type="Proteomes" id="UP000003598">
    <property type="component" value="Unassembled WGS sequence"/>
</dbReference>
<evidence type="ECO:0000313" key="8">
    <source>
        <dbReference type="Proteomes" id="UP000003598"/>
    </source>
</evidence>
<evidence type="ECO:0000256" key="2">
    <source>
        <dbReference type="ARBA" id="ARBA00011245"/>
    </source>
</evidence>
<evidence type="ECO:0000259" key="4">
    <source>
        <dbReference type="Pfam" id="PF10566"/>
    </source>
</evidence>
<dbReference type="eggNOG" id="COG1082">
    <property type="taxonomic scope" value="Bacteria"/>
</dbReference>
<gene>
    <name evidence="7" type="ORF">HMPREF9441_02626</name>
</gene>
<comment type="cofactor">
    <cofactor evidence="1">
        <name>Ca(2+)</name>
        <dbReference type="ChEBI" id="CHEBI:29108"/>
    </cofactor>
</comment>
<dbReference type="EMBL" id="AFFY01000038">
    <property type="protein sequence ID" value="EHG99497.1"/>
    <property type="molecule type" value="Genomic_DNA"/>
</dbReference>
<dbReference type="Pfam" id="PF14509">
    <property type="entry name" value="GH97_C"/>
    <property type="match status" value="1"/>
</dbReference>
<feature type="domain" description="Glycosyl-hydrolase 97 N-terminal" evidence="5">
    <location>
        <begin position="78"/>
        <end position="336"/>
    </location>
</feature>
<accession>G5STC4</accession>
<evidence type="ECO:0000313" key="7">
    <source>
        <dbReference type="EMBL" id="EHG99497.1"/>
    </source>
</evidence>
<sequence length="697" mass="80214">MFECVINITETYLIIRVILSSCQRWRIVKGGEVDNWIIYMEDINKIKMKLMKKVKVLVLMFGGVSALWAESEPKMELFSPDGSHYVSFEVRRTASGTNELCYRVDYRGAPVIETSRAGLDMDNRVWEMSLGVRDLEQPGCWMDNMDVDSVTYHPLHDEIWNPLYGERSVVRDHYRSATMYLSKKDGSDYRLNMEVRAYDEGIAFRYFLPEHPKAIFHKVTADLTEYTFPSFSMAWTEQWAQAKFEYLPISSIKHSVERALTVELPGGKWVALVDADVDDWCLTKFVASEKKANTLVSVMYSPVDVVTYCATPWKVIMAADRPGDLLEHNDIIQNLNPACQIVDAAQWVKPGKIMREVTMTTEGAIETVDFCANHHIPYMLFDWKWYMPCGSHDGDATKVVKTLDMPRIVEYAKGKGVGVWLYVNQHALMKQARELFPILHEWGIVGVKSGFVQYASHRWATWLHDLVRLAAENHLLMNIHDEFRPSGFSRTYPNLLTQEGILGNEEFPDATHNTILPFTRMINGAADYTICYYDERLKNTHAHQLAASLVFYSPLQTLFWYDKPSAYQGEPEIEWFENLPTIFDDSKVLSGHPGKGIVMARRKEKEWFVGLLTNNDGAEEDVPLSFLEEGKTYLAQIYTDGGEEVKTRTHVKCVYKRVNASQVLKFRLRPRGGAAIHLREINREETRQYKKYKGEAL</sequence>
<dbReference type="Gene3D" id="3.20.20.70">
    <property type="entry name" value="Aldolase class I"/>
    <property type="match status" value="1"/>
</dbReference>
<reference evidence="7 8" key="1">
    <citation type="submission" date="2011-03" db="EMBL/GenBank/DDBJ databases">
        <authorList>
            <person name="Weinstock G."/>
            <person name="Sodergren E."/>
            <person name="Clifton S."/>
            <person name="Fulton L."/>
            <person name="Fulton B."/>
            <person name="Courtney L."/>
            <person name="Fronick C."/>
            <person name="Harrison M."/>
            <person name="Strong C."/>
            <person name="Farmer C."/>
            <person name="Delahaunty K."/>
            <person name="Markovic C."/>
            <person name="Hall O."/>
            <person name="Minx P."/>
            <person name="Tomlinson C."/>
            <person name="Mitreva M."/>
            <person name="Hou S."/>
            <person name="Chen J."/>
            <person name="Wollam A."/>
            <person name="Pepin K.H."/>
            <person name="Johnson M."/>
            <person name="Bhonagiri V."/>
            <person name="Zhang X."/>
            <person name="Suruliraj S."/>
            <person name="Warren W."/>
            <person name="Chinwalla A."/>
            <person name="Mardis E.R."/>
            <person name="Wilson R.K."/>
        </authorList>
    </citation>
    <scope>NUCLEOTIDE SEQUENCE [LARGE SCALE GENOMIC DNA]</scope>
    <source>
        <strain evidence="7 8">YIT 11840</strain>
    </source>
</reference>
<name>G5STC4_9BACT</name>
<dbReference type="InterPro" id="IPR029483">
    <property type="entry name" value="GH97_C"/>
</dbReference>
<evidence type="ECO:0008006" key="9">
    <source>
        <dbReference type="Google" id="ProtNLM"/>
    </source>
</evidence>
<protein>
    <recommendedName>
        <fullName evidence="9">Alpha-glucosidase</fullName>
    </recommendedName>
</protein>
<dbReference type="STRING" id="762968.HMPREF9441_02626"/>
<dbReference type="Pfam" id="PF10566">
    <property type="entry name" value="Glyco_hydro_97"/>
    <property type="match status" value="1"/>
</dbReference>
<dbReference type="SUPFAM" id="SSF51445">
    <property type="entry name" value="(Trans)glycosidases"/>
    <property type="match status" value="1"/>
</dbReference>
<dbReference type="PATRIC" id="fig|762968.3.peg.2342"/>